<protein>
    <submittedName>
        <fullName evidence="1">NAD(P)/FAD-dependent oxidoreductase</fullName>
    </submittedName>
</protein>
<dbReference type="PANTHER" id="PTHR42877:SF4">
    <property type="entry name" value="FAD_NAD(P)-BINDING DOMAIN-CONTAINING PROTEIN-RELATED"/>
    <property type="match status" value="1"/>
</dbReference>
<dbReference type="OrthoDB" id="9766402at2"/>
<organism evidence="1 2">
    <name type="scientific">Parahaliea aestuarii</name>
    <dbReference type="NCBI Taxonomy" id="1852021"/>
    <lineage>
        <taxon>Bacteria</taxon>
        <taxon>Pseudomonadati</taxon>
        <taxon>Pseudomonadota</taxon>
        <taxon>Gammaproteobacteria</taxon>
        <taxon>Cellvibrionales</taxon>
        <taxon>Halieaceae</taxon>
        <taxon>Parahaliea</taxon>
    </lineage>
</organism>
<evidence type="ECO:0000313" key="1">
    <source>
        <dbReference type="EMBL" id="TXS93101.1"/>
    </source>
</evidence>
<proteinExistence type="predicted"/>
<dbReference type="PRINTS" id="PR00368">
    <property type="entry name" value="FADPNR"/>
</dbReference>
<dbReference type="SUPFAM" id="SSF51905">
    <property type="entry name" value="FAD/NAD(P)-binding domain"/>
    <property type="match status" value="2"/>
</dbReference>
<dbReference type="EMBL" id="VRYZ01000002">
    <property type="protein sequence ID" value="TXS93101.1"/>
    <property type="molecule type" value="Genomic_DNA"/>
</dbReference>
<dbReference type="Gene3D" id="3.50.50.60">
    <property type="entry name" value="FAD/NAD(P)-binding domain"/>
    <property type="match status" value="2"/>
</dbReference>
<dbReference type="RefSeq" id="WP_148063037.1">
    <property type="nucleotide sequence ID" value="NZ_VRYZ01000002.1"/>
</dbReference>
<dbReference type="Proteomes" id="UP000321933">
    <property type="component" value="Unassembled WGS sequence"/>
</dbReference>
<comment type="caution">
    <text evidence="1">The sequence shown here is derived from an EMBL/GenBank/DDBJ whole genome shotgun (WGS) entry which is preliminary data.</text>
</comment>
<accession>A0A5C9A108</accession>
<dbReference type="InterPro" id="IPR036188">
    <property type="entry name" value="FAD/NAD-bd_sf"/>
</dbReference>
<gene>
    <name evidence="1" type="ORF">FVW59_04370</name>
</gene>
<dbReference type="InterPro" id="IPR051209">
    <property type="entry name" value="FAD-bind_Monooxygenase_sf"/>
</dbReference>
<dbReference type="AlphaFoldDB" id="A0A5C9A108"/>
<evidence type="ECO:0000313" key="2">
    <source>
        <dbReference type="Proteomes" id="UP000321933"/>
    </source>
</evidence>
<reference evidence="1 2" key="1">
    <citation type="submission" date="2019-08" db="EMBL/GenBank/DDBJ databases">
        <title>Parahaliea maris sp. nov., isolated from the surface seawater.</title>
        <authorList>
            <person name="Liu Y."/>
        </authorList>
    </citation>
    <scope>NUCLEOTIDE SEQUENCE [LARGE SCALE GENOMIC DNA]</scope>
    <source>
        <strain evidence="1 2">S2-26</strain>
    </source>
</reference>
<dbReference type="PRINTS" id="PR00469">
    <property type="entry name" value="PNDRDTASEII"/>
</dbReference>
<dbReference type="PANTHER" id="PTHR42877">
    <property type="entry name" value="L-ORNITHINE N(5)-MONOOXYGENASE-RELATED"/>
    <property type="match status" value="1"/>
</dbReference>
<dbReference type="Pfam" id="PF13738">
    <property type="entry name" value="Pyr_redox_3"/>
    <property type="match status" value="1"/>
</dbReference>
<keyword evidence="2" id="KW-1185">Reference proteome</keyword>
<name>A0A5C9A108_9GAMM</name>
<sequence>MTTSSNPGNVQAFKELDEAIDALDPVVALMSLIQITGDRSLLQCYGDALEGTQHTVKEAFVAFGEEREPPGEAALRTAQIVRDLLREAVKSGKQPLMPHPDKRLFHEMANRVTGVEIPAMSVEPAFQHAGFTTDTRVREPVRLPSEDFKVLVVGAGMMGINAAVKLQQAGFDFTVVEKLDAVGGNWLENTYPGAAVDTPSRVYSFSFEPNASWSKYYPNGPEFLSYLERVTDKYSLRDRIHFGTRVDGAAWDEVRKLWTVSAERGGEQVVYEVNALIMAVGPNNEPNYPKVENLDTFKGPVVHSAHWDHSVDLKGKKVVLVGTGCSGVQVATAIAGQVGELVIVQRQPEHILPNPTAHDPVDPLEIRAMERVPFAAQWKRLQSLASQLTDMHGMVLKDEQYAAETGGFGPINDGMRMLCEGYLQSHFPDDPELVAMLTPNFPVFSKRPILDCGFYDTLKKPNVSIVRGALQGADENAVILDDGTRIECDVLLLSTGYKLHFGRQFDIVGRDSKRLRDVFDPYPFSYEGMLVPGFPNFILGGGPYSFLVANHAVVSEQQMHYAIELLQWMVDDGLSSVDVTQKATDAFVEDVDSNLQQSAWVQCGNAHGYYRDQGKKVILAIPRHNSRIWHDLRVPRQEDFRVTRWNDAEPATEPEMTMLTI</sequence>